<sequence length="330" mass="32743">MSGSSRGALLAGALVLLVAVAVVSMGFGAQAIAPGQVWQALVAPHGGVARETLLIVRDVRVPRMVLGVAVGAALAVAGALVQTTTRNPVAEPGILGVTAGASFAITLGTVLGLTGSQYSQLVAAVLGAAVASLAVQAVGRTSPLRLLLAGVALTFLLSGISLAMRLTMPDAFDRFRFWAVGSLAGREQLPQVVPLVVIAAALAGALLLARPLSALALGEDVARTLGARVTATKLGSLATVTVLAGAATAVAGPIAFVGLIVPHLARRLAGGTVGWLVAFSAVLGPVLVLVSDIGSRVLLATGEVPVAIVTAVLGGLVLIAVVRRPGVLVP</sequence>
<evidence type="ECO:0000313" key="9">
    <source>
        <dbReference type="EMBL" id="OLF06642.1"/>
    </source>
</evidence>
<reference evidence="9 10" key="1">
    <citation type="submission" date="2016-12" db="EMBL/GenBank/DDBJ databases">
        <title>The draft genome sequence of Actinophytocola xinjiangensis.</title>
        <authorList>
            <person name="Wang W."/>
            <person name="Yuan L."/>
        </authorList>
    </citation>
    <scope>NUCLEOTIDE SEQUENCE [LARGE SCALE GENOMIC DNA]</scope>
    <source>
        <strain evidence="9 10">CGMCC 4.4663</strain>
    </source>
</reference>
<evidence type="ECO:0000256" key="4">
    <source>
        <dbReference type="ARBA" id="ARBA00022475"/>
    </source>
</evidence>
<dbReference type="InterPro" id="IPR000522">
    <property type="entry name" value="ABC_transptr_permease_BtuC"/>
</dbReference>
<dbReference type="AlphaFoldDB" id="A0A7Z0WH82"/>
<dbReference type="Gene3D" id="1.10.3470.10">
    <property type="entry name" value="ABC transporter involved in vitamin B12 uptake, BtuC"/>
    <property type="match status" value="1"/>
</dbReference>
<evidence type="ECO:0000256" key="7">
    <source>
        <dbReference type="ARBA" id="ARBA00023136"/>
    </source>
</evidence>
<protein>
    <submittedName>
        <fullName evidence="9">ABC transporter permease</fullName>
    </submittedName>
</protein>
<accession>A0A7Z0WH82</accession>
<organism evidence="9 10">
    <name type="scientific">Actinophytocola xinjiangensis</name>
    <dbReference type="NCBI Taxonomy" id="485602"/>
    <lineage>
        <taxon>Bacteria</taxon>
        <taxon>Bacillati</taxon>
        <taxon>Actinomycetota</taxon>
        <taxon>Actinomycetes</taxon>
        <taxon>Pseudonocardiales</taxon>
        <taxon>Pseudonocardiaceae</taxon>
    </lineage>
</organism>
<dbReference type="CDD" id="cd06550">
    <property type="entry name" value="TM_ABC_iron-siderophores_like"/>
    <property type="match status" value="1"/>
</dbReference>
<dbReference type="SUPFAM" id="SSF81345">
    <property type="entry name" value="ABC transporter involved in vitamin B12 uptake, BtuC"/>
    <property type="match status" value="1"/>
</dbReference>
<feature type="transmembrane region" description="Helical" evidence="8">
    <location>
        <begin position="237"/>
        <end position="261"/>
    </location>
</feature>
<feature type="transmembrane region" description="Helical" evidence="8">
    <location>
        <begin position="93"/>
        <end position="115"/>
    </location>
</feature>
<dbReference type="Proteomes" id="UP000185696">
    <property type="component" value="Unassembled WGS sequence"/>
</dbReference>
<keyword evidence="6 8" id="KW-1133">Transmembrane helix</keyword>
<evidence type="ECO:0000256" key="6">
    <source>
        <dbReference type="ARBA" id="ARBA00022989"/>
    </source>
</evidence>
<keyword evidence="4" id="KW-1003">Cell membrane</keyword>
<dbReference type="GO" id="GO:0033214">
    <property type="term" value="P:siderophore-iron import into cell"/>
    <property type="evidence" value="ECO:0007669"/>
    <property type="project" value="TreeGrafter"/>
</dbReference>
<evidence type="ECO:0000256" key="3">
    <source>
        <dbReference type="ARBA" id="ARBA00022448"/>
    </source>
</evidence>
<dbReference type="Pfam" id="PF01032">
    <property type="entry name" value="FecCD"/>
    <property type="match status" value="1"/>
</dbReference>
<dbReference type="EMBL" id="MSIF01000020">
    <property type="protein sequence ID" value="OLF06642.1"/>
    <property type="molecule type" value="Genomic_DNA"/>
</dbReference>
<evidence type="ECO:0000256" key="8">
    <source>
        <dbReference type="SAM" id="Phobius"/>
    </source>
</evidence>
<evidence type="ECO:0000256" key="5">
    <source>
        <dbReference type="ARBA" id="ARBA00022692"/>
    </source>
</evidence>
<feature type="transmembrane region" description="Helical" evidence="8">
    <location>
        <begin position="273"/>
        <end position="290"/>
    </location>
</feature>
<proteinExistence type="inferred from homology"/>
<dbReference type="RefSeq" id="WP_075136522.1">
    <property type="nucleotide sequence ID" value="NZ_MSIF01000020.1"/>
</dbReference>
<keyword evidence="3" id="KW-0813">Transport</keyword>
<feature type="transmembrane region" description="Helical" evidence="8">
    <location>
        <begin position="297"/>
        <end position="322"/>
    </location>
</feature>
<feature type="transmembrane region" description="Helical" evidence="8">
    <location>
        <begin position="188"/>
        <end position="209"/>
    </location>
</feature>
<name>A0A7Z0WH82_9PSEU</name>
<keyword evidence="7 8" id="KW-0472">Membrane</keyword>
<evidence type="ECO:0000313" key="10">
    <source>
        <dbReference type="Proteomes" id="UP000185696"/>
    </source>
</evidence>
<dbReference type="PANTHER" id="PTHR30472:SF1">
    <property type="entry name" value="FE(3+) DICITRATE TRANSPORT SYSTEM PERMEASE PROTEIN FECC-RELATED"/>
    <property type="match status" value="1"/>
</dbReference>
<comment type="similarity">
    <text evidence="2">Belongs to the binding-protein-dependent transport system permease family. FecCD subfamily.</text>
</comment>
<dbReference type="GO" id="GO:0022857">
    <property type="term" value="F:transmembrane transporter activity"/>
    <property type="evidence" value="ECO:0007669"/>
    <property type="project" value="InterPro"/>
</dbReference>
<evidence type="ECO:0000256" key="1">
    <source>
        <dbReference type="ARBA" id="ARBA00004651"/>
    </source>
</evidence>
<dbReference type="GO" id="GO:0005886">
    <property type="term" value="C:plasma membrane"/>
    <property type="evidence" value="ECO:0007669"/>
    <property type="project" value="UniProtKB-SubCell"/>
</dbReference>
<dbReference type="InterPro" id="IPR037294">
    <property type="entry name" value="ABC_BtuC-like"/>
</dbReference>
<comment type="caution">
    <text evidence="9">The sequence shown here is derived from an EMBL/GenBank/DDBJ whole genome shotgun (WGS) entry which is preliminary data.</text>
</comment>
<feature type="transmembrane region" description="Helical" evidence="8">
    <location>
        <begin position="146"/>
        <end position="168"/>
    </location>
</feature>
<keyword evidence="10" id="KW-1185">Reference proteome</keyword>
<evidence type="ECO:0000256" key="2">
    <source>
        <dbReference type="ARBA" id="ARBA00007935"/>
    </source>
</evidence>
<gene>
    <name evidence="9" type="ORF">BLA60_30715</name>
</gene>
<dbReference type="PANTHER" id="PTHR30472">
    <property type="entry name" value="FERRIC ENTEROBACTIN TRANSPORT SYSTEM PERMEASE PROTEIN"/>
    <property type="match status" value="1"/>
</dbReference>
<keyword evidence="5 8" id="KW-0812">Transmembrane</keyword>
<comment type="subcellular location">
    <subcellularLocation>
        <location evidence="1">Cell membrane</location>
        <topology evidence="1">Multi-pass membrane protein</topology>
    </subcellularLocation>
</comment>
<feature type="transmembrane region" description="Helical" evidence="8">
    <location>
        <begin position="121"/>
        <end position="139"/>
    </location>
</feature>
<feature type="transmembrane region" description="Helical" evidence="8">
    <location>
        <begin position="63"/>
        <end position="81"/>
    </location>
</feature>